<sequence length="130" mass="14645">MNDSSDYEKQKLEKSHKLPDSQVGDLVLVSKLNFNNIKGPKKLKDSYVGPFVIVSLHGTNAVQAELSGELGNKHPPFSVSFIKPYKTPVEHLFTLRNPTAFTVPPMEHIEGKTMKKFIRERRLRGKNISG</sequence>
<dbReference type="AlphaFoldDB" id="A0A9Q3EF78"/>
<comment type="caution">
    <text evidence="2">The sequence shown here is derived from an EMBL/GenBank/DDBJ whole genome shotgun (WGS) entry which is preliminary data.</text>
</comment>
<dbReference type="InterPro" id="IPR056924">
    <property type="entry name" value="SH3_Tf2-1"/>
</dbReference>
<gene>
    <name evidence="2" type="ORF">O181_057558</name>
</gene>
<accession>A0A9Q3EF78</accession>
<dbReference type="Proteomes" id="UP000765509">
    <property type="component" value="Unassembled WGS sequence"/>
</dbReference>
<name>A0A9Q3EF78_9BASI</name>
<keyword evidence="3" id="KW-1185">Reference proteome</keyword>
<evidence type="ECO:0000259" key="1">
    <source>
        <dbReference type="Pfam" id="PF24626"/>
    </source>
</evidence>
<evidence type="ECO:0000313" key="3">
    <source>
        <dbReference type="Proteomes" id="UP000765509"/>
    </source>
</evidence>
<dbReference type="Pfam" id="PF24626">
    <property type="entry name" value="SH3_Tf2-1"/>
    <property type="match status" value="1"/>
</dbReference>
<evidence type="ECO:0000313" key="2">
    <source>
        <dbReference type="EMBL" id="MBW0517843.1"/>
    </source>
</evidence>
<protein>
    <recommendedName>
        <fullName evidence="1">Tf2-1-like SH3-like domain-containing protein</fullName>
    </recommendedName>
</protein>
<organism evidence="2 3">
    <name type="scientific">Austropuccinia psidii MF-1</name>
    <dbReference type="NCBI Taxonomy" id="1389203"/>
    <lineage>
        <taxon>Eukaryota</taxon>
        <taxon>Fungi</taxon>
        <taxon>Dikarya</taxon>
        <taxon>Basidiomycota</taxon>
        <taxon>Pucciniomycotina</taxon>
        <taxon>Pucciniomycetes</taxon>
        <taxon>Pucciniales</taxon>
        <taxon>Sphaerophragmiaceae</taxon>
        <taxon>Austropuccinia</taxon>
    </lineage>
</organism>
<dbReference type="EMBL" id="AVOT02026215">
    <property type="protein sequence ID" value="MBW0517843.1"/>
    <property type="molecule type" value="Genomic_DNA"/>
</dbReference>
<feature type="domain" description="Tf2-1-like SH3-like" evidence="1">
    <location>
        <begin position="24"/>
        <end position="86"/>
    </location>
</feature>
<reference evidence="2" key="1">
    <citation type="submission" date="2021-03" db="EMBL/GenBank/DDBJ databases">
        <title>Draft genome sequence of rust myrtle Austropuccinia psidii MF-1, a brazilian biotype.</title>
        <authorList>
            <person name="Quecine M.C."/>
            <person name="Pachon D.M.R."/>
            <person name="Bonatelli M.L."/>
            <person name="Correr F.H."/>
            <person name="Franceschini L.M."/>
            <person name="Leite T.F."/>
            <person name="Margarido G.R.A."/>
            <person name="Almeida C.A."/>
            <person name="Ferrarezi J.A."/>
            <person name="Labate C.A."/>
        </authorList>
    </citation>
    <scope>NUCLEOTIDE SEQUENCE</scope>
    <source>
        <strain evidence="2">MF-1</strain>
    </source>
</reference>
<proteinExistence type="predicted"/>